<evidence type="ECO:0000256" key="1">
    <source>
        <dbReference type="SAM" id="MobiDB-lite"/>
    </source>
</evidence>
<evidence type="ECO:0000313" key="3">
    <source>
        <dbReference type="Proteomes" id="UP001221898"/>
    </source>
</evidence>
<protein>
    <submittedName>
        <fullName evidence="2">Uncharacterized protein</fullName>
    </submittedName>
</protein>
<reference evidence="2" key="1">
    <citation type="journal article" date="2023" name="Science">
        <title>Genome structures resolve the early diversification of teleost fishes.</title>
        <authorList>
            <person name="Parey E."/>
            <person name="Louis A."/>
            <person name="Montfort J."/>
            <person name="Bouchez O."/>
            <person name="Roques C."/>
            <person name="Iampietro C."/>
            <person name="Lluch J."/>
            <person name="Castinel A."/>
            <person name="Donnadieu C."/>
            <person name="Desvignes T."/>
            <person name="Floi Bucao C."/>
            <person name="Jouanno E."/>
            <person name="Wen M."/>
            <person name="Mejri S."/>
            <person name="Dirks R."/>
            <person name="Jansen H."/>
            <person name="Henkel C."/>
            <person name="Chen W.J."/>
            <person name="Zahm M."/>
            <person name="Cabau C."/>
            <person name="Klopp C."/>
            <person name="Thompson A.W."/>
            <person name="Robinson-Rechavi M."/>
            <person name="Braasch I."/>
            <person name="Lecointre G."/>
            <person name="Bobe J."/>
            <person name="Postlethwait J.H."/>
            <person name="Berthelot C."/>
            <person name="Roest Crollius H."/>
            <person name="Guiguen Y."/>
        </authorList>
    </citation>
    <scope>NUCLEOTIDE SEQUENCE</scope>
    <source>
        <strain evidence="2">NC1722</strain>
    </source>
</reference>
<proteinExistence type="predicted"/>
<gene>
    <name evidence="2" type="ORF">AAFF_G00394020</name>
</gene>
<evidence type="ECO:0000313" key="2">
    <source>
        <dbReference type="EMBL" id="KAJ8400633.1"/>
    </source>
</evidence>
<name>A0AAD7WKY0_9TELE</name>
<feature type="region of interest" description="Disordered" evidence="1">
    <location>
        <begin position="1"/>
        <end position="24"/>
    </location>
</feature>
<dbReference type="AlphaFoldDB" id="A0AAD7WKY0"/>
<comment type="caution">
    <text evidence="2">The sequence shown here is derived from an EMBL/GenBank/DDBJ whole genome shotgun (WGS) entry which is preliminary data.</text>
</comment>
<accession>A0AAD7WKY0</accession>
<feature type="compositionally biased region" description="Low complexity" evidence="1">
    <location>
        <begin position="73"/>
        <end position="86"/>
    </location>
</feature>
<feature type="region of interest" description="Disordered" evidence="1">
    <location>
        <begin position="62"/>
        <end position="86"/>
    </location>
</feature>
<keyword evidence="3" id="KW-1185">Reference proteome</keyword>
<sequence length="86" mass="9110">MRNVGEGDKNNVPLSFPPNKAEAVRPTLAPLGRRQCRCHRTARAATIAQPTGSRSLETSWIRSQIPAAGGGNPTRAAPAPTQPQQA</sequence>
<dbReference type="EMBL" id="JAINUG010000075">
    <property type="protein sequence ID" value="KAJ8400633.1"/>
    <property type="molecule type" value="Genomic_DNA"/>
</dbReference>
<organism evidence="2 3">
    <name type="scientific">Aldrovandia affinis</name>
    <dbReference type="NCBI Taxonomy" id="143900"/>
    <lineage>
        <taxon>Eukaryota</taxon>
        <taxon>Metazoa</taxon>
        <taxon>Chordata</taxon>
        <taxon>Craniata</taxon>
        <taxon>Vertebrata</taxon>
        <taxon>Euteleostomi</taxon>
        <taxon>Actinopterygii</taxon>
        <taxon>Neopterygii</taxon>
        <taxon>Teleostei</taxon>
        <taxon>Notacanthiformes</taxon>
        <taxon>Halosauridae</taxon>
        <taxon>Aldrovandia</taxon>
    </lineage>
</organism>
<dbReference type="Proteomes" id="UP001221898">
    <property type="component" value="Unassembled WGS sequence"/>
</dbReference>